<dbReference type="EMBL" id="MLAW01000018">
    <property type="protein sequence ID" value="OJJ25313.1"/>
    <property type="molecule type" value="Genomic_DNA"/>
</dbReference>
<comment type="caution">
    <text evidence="1">The sequence shown here is derived from an EMBL/GenBank/DDBJ whole genome shotgun (WGS) entry which is preliminary data.</text>
</comment>
<keyword evidence="2" id="KW-1185">Reference proteome</keyword>
<accession>A0A1L9QRN4</accession>
<organism evidence="1 2">
    <name type="scientific">Roseofilum reptotaenium AO1-A</name>
    <dbReference type="NCBI Taxonomy" id="1925591"/>
    <lineage>
        <taxon>Bacteria</taxon>
        <taxon>Bacillati</taxon>
        <taxon>Cyanobacteriota</taxon>
        <taxon>Cyanophyceae</taxon>
        <taxon>Desertifilales</taxon>
        <taxon>Desertifilaceae</taxon>
        <taxon>Roseofilum</taxon>
    </lineage>
</organism>
<dbReference type="STRING" id="1925591.BI308_11835"/>
<protein>
    <recommendedName>
        <fullName evidence="3">Knr4/Smi1-like domain-containing protein</fullName>
    </recommendedName>
</protein>
<name>A0A1L9QRN4_9CYAN</name>
<evidence type="ECO:0008006" key="3">
    <source>
        <dbReference type="Google" id="ProtNLM"/>
    </source>
</evidence>
<reference evidence="1" key="1">
    <citation type="submission" date="2016-10" db="EMBL/GenBank/DDBJ databases">
        <title>CRISPR-Cas defence system in Roseofilum reptotaenium: evidence of a bacteriophage-cyanobacterium arms race in the coral black band disease.</title>
        <authorList>
            <person name="Buerger P."/>
            <person name="Wood-Charlson E.M."/>
            <person name="Weynberg K.D."/>
            <person name="Willis B."/>
            <person name="Van Oppen M.J."/>
        </authorList>
    </citation>
    <scope>NUCLEOTIDE SEQUENCE [LARGE SCALE GENOMIC DNA]</scope>
    <source>
        <strain evidence="1">AO1-A</strain>
    </source>
</reference>
<gene>
    <name evidence="1" type="ORF">BI308_11835</name>
</gene>
<evidence type="ECO:0000313" key="2">
    <source>
        <dbReference type="Proteomes" id="UP000183940"/>
    </source>
</evidence>
<sequence>MPQSPLSEALHELSHWIETSNSYHATTLRYHKRPFSGLEPGLEREMIDLYAEEMNFPLSEEIYDFYEWHNQSIMLGEWCNSVYSVPLDTGLVWVAEKGASQMPILFGDVPYYVVEPAVSNSQSSKIYCYDGWDKEKREFTPLVPDVQAPSLTCVFQAAAECARTHDAISVSLMLMDEKIPSGLSALDRGAYMYERRKYAESLLKPIYTQYGIDTTRLCCGLWG</sequence>
<evidence type="ECO:0000313" key="1">
    <source>
        <dbReference type="EMBL" id="OJJ25313.1"/>
    </source>
</evidence>
<dbReference type="Proteomes" id="UP000183940">
    <property type="component" value="Unassembled WGS sequence"/>
</dbReference>
<dbReference type="AlphaFoldDB" id="A0A1L9QRN4"/>
<proteinExistence type="predicted"/>